<evidence type="ECO:0000313" key="2">
    <source>
        <dbReference type="EMBL" id="MBB1089610.1"/>
    </source>
</evidence>
<dbReference type="EMBL" id="JACHTE010000011">
    <property type="protein sequence ID" value="MBB1089610.1"/>
    <property type="molecule type" value="Genomic_DNA"/>
</dbReference>
<name>A0A7W3YFQ1_9GAMM</name>
<keyword evidence="3" id="KW-1185">Reference proteome</keyword>
<comment type="caution">
    <text evidence="2">The sequence shown here is derived from an EMBL/GenBank/DDBJ whole genome shotgun (WGS) entry which is preliminary data.</text>
</comment>
<protein>
    <recommendedName>
        <fullName evidence="4">DUF805 domain-containing protein</fullName>
    </recommendedName>
</protein>
<dbReference type="Proteomes" id="UP000552587">
    <property type="component" value="Unassembled WGS sequence"/>
</dbReference>
<dbReference type="SUPFAM" id="SSF103473">
    <property type="entry name" value="MFS general substrate transporter"/>
    <property type="match status" value="1"/>
</dbReference>
<reference evidence="2 3" key="1">
    <citation type="submission" date="2020-07" db="EMBL/GenBank/DDBJ databases">
        <authorList>
            <person name="Xu S."/>
            <person name="Li A."/>
        </authorList>
    </citation>
    <scope>NUCLEOTIDE SEQUENCE [LARGE SCALE GENOMIC DNA]</scope>
    <source>
        <strain evidence="2 3">SG-8</strain>
    </source>
</reference>
<proteinExistence type="predicted"/>
<dbReference type="InterPro" id="IPR036259">
    <property type="entry name" value="MFS_trans_sf"/>
</dbReference>
<dbReference type="RefSeq" id="WP_182670584.1">
    <property type="nucleotide sequence ID" value="NZ_JACHTE010000011.1"/>
</dbReference>
<gene>
    <name evidence="2" type="ORF">H4F99_14085</name>
</gene>
<organism evidence="2 3">
    <name type="scientific">Marilutibacter penaei</name>
    <dbReference type="NCBI Taxonomy" id="2759900"/>
    <lineage>
        <taxon>Bacteria</taxon>
        <taxon>Pseudomonadati</taxon>
        <taxon>Pseudomonadota</taxon>
        <taxon>Gammaproteobacteria</taxon>
        <taxon>Lysobacterales</taxon>
        <taxon>Lysobacteraceae</taxon>
        <taxon>Marilutibacter</taxon>
    </lineage>
</organism>
<evidence type="ECO:0008006" key="4">
    <source>
        <dbReference type="Google" id="ProtNLM"/>
    </source>
</evidence>
<feature type="transmembrane region" description="Helical" evidence="1">
    <location>
        <begin position="6"/>
        <end position="27"/>
    </location>
</feature>
<evidence type="ECO:0000256" key="1">
    <source>
        <dbReference type="SAM" id="Phobius"/>
    </source>
</evidence>
<keyword evidence="1" id="KW-0472">Membrane</keyword>
<keyword evidence="1" id="KW-1133">Transmembrane helix</keyword>
<keyword evidence="1" id="KW-0812">Transmembrane</keyword>
<dbReference type="AlphaFoldDB" id="A0A7W3YFQ1"/>
<accession>A0A7W3YFQ1</accession>
<sequence>MGTLSSLHWIVLFFSGVLFVPPVWRILQRTGFSGAWALVALIPIVNILLLWVFAFSRWPREQQGEA</sequence>
<evidence type="ECO:0000313" key="3">
    <source>
        <dbReference type="Proteomes" id="UP000552587"/>
    </source>
</evidence>
<feature type="transmembrane region" description="Helical" evidence="1">
    <location>
        <begin position="34"/>
        <end position="54"/>
    </location>
</feature>